<reference evidence="14" key="1">
    <citation type="submission" date="2020-08" db="EMBL/GenBank/DDBJ databases">
        <title>Plant Genome Project.</title>
        <authorList>
            <person name="Zhang R.-G."/>
        </authorList>
    </citation>
    <scope>NUCLEOTIDE SEQUENCE</scope>
    <source>
        <strain evidence="14">WSP0</strain>
        <tissue evidence="14">Leaf</tissue>
    </source>
</reference>
<dbReference type="GO" id="GO:0005783">
    <property type="term" value="C:endoplasmic reticulum"/>
    <property type="evidence" value="ECO:0007669"/>
    <property type="project" value="TreeGrafter"/>
</dbReference>
<dbReference type="EC" id="2.3.1.225" evidence="11"/>
<feature type="transmembrane region" description="Helical" evidence="11">
    <location>
        <begin position="145"/>
        <end position="168"/>
    </location>
</feature>
<dbReference type="GO" id="GO:0006612">
    <property type="term" value="P:protein targeting to membrane"/>
    <property type="evidence" value="ECO:0007669"/>
    <property type="project" value="TreeGrafter"/>
</dbReference>
<comment type="catalytic activity">
    <reaction evidence="10 11">
        <text>L-cysteinyl-[protein] + hexadecanoyl-CoA = S-hexadecanoyl-L-cysteinyl-[protein] + CoA</text>
        <dbReference type="Rhea" id="RHEA:36683"/>
        <dbReference type="Rhea" id="RHEA-COMP:10131"/>
        <dbReference type="Rhea" id="RHEA-COMP:11032"/>
        <dbReference type="ChEBI" id="CHEBI:29950"/>
        <dbReference type="ChEBI" id="CHEBI:57287"/>
        <dbReference type="ChEBI" id="CHEBI:57379"/>
        <dbReference type="ChEBI" id="CHEBI:74151"/>
        <dbReference type="EC" id="2.3.1.225"/>
    </reaction>
</comment>
<evidence type="ECO:0000256" key="12">
    <source>
        <dbReference type="SAM" id="MobiDB-lite"/>
    </source>
</evidence>
<feature type="region of interest" description="Disordered" evidence="12">
    <location>
        <begin position="325"/>
        <end position="346"/>
    </location>
</feature>
<evidence type="ECO:0000256" key="11">
    <source>
        <dbReference type="RuleBase" id="RU079119"/>
    </source>
</evidence>
<dbReference type="InterPro" id="IPR001594">
    <property type="entry name" value="Palmitoyltrfase_DHHC"/>
</dbReference>
<evidence type="ECO:0000256" key="7">
    <source>
        <dbReference type="ARBA" id="ARBA00023139"/>
    </source>
</evidence>
<dbReference type="GO" id="GO:0019706">
    <property type="term" value="F:protein-cysteine S-palmitoyltransferase activity"/>
    <property type="evidence" value="ECO:0007669"/>
    <property type="project" value="UniProtKB-EC"/>
</dbReference>
<dbReference type="Pfam" id="PF01529">
    <property type="entry name" value="DHHC"/>
    <property type="match status" value="1"/>
</dbReference>
<dbReference type="PANTHER" id="PTHR22883">
    <property type="entry name" value="ZINC FINGER DHHC DOMAIN CONTAINING PROTEIN"/>
    <property type="match status" value="1"/>
</dbReference>
<feature type="transmembrane region" description="Helical" evidence="11">
    <location>
        <begin position="52"/>
        <end position="70"/>
    </location>
</feature>
<evidence type="ECO:0000256" key="4">
    <source>
        <dbReference type="ARBA" id="ARBA00022692"/>
    </source>
</evidence>
<keyword evidence="15" id="KW-1185">Reference proteome</keyword>
<evidence type="ECO:0000256" key="5">
    <source>
        <dbReference type="ARBA" id="ARBA00022989"/>
    </source>
</evidence>
<comment type="domain">
    <text evidence="11">The DHHC domain is required for palmitoyltransferase activity.</text>
</comment>
<evidence type="ECO:0000256" key="9">
    <source>
        <dbReference type="ARBA" id="ARBA00023315"/>
    </source>
</evidence>
<protein>
    <recommendedName>
        <fullName evidence="11">S-acyltransferase</fullName>
        <ecNumber evidence="11">2.3.1.225</ecNumber>
    </recommendedName>
    <alternativeName>
        <fullName evidence="11">Palmitoyltransferase</fullName>
    </alternativeName>
</protein>
<comment type="caution">
    <text evidence="14">The sequence shown here is derived from an EMBL/GenBank/DDBJ whole genome shotgun (WGS) entry which is preliminary data.</text>
</comment>
<evidence type="ECO:0000313" key="14">
    <source>
        <dbReference type="EMBL" id="KAG5537251.1"/>
    </source>
</evidence>
<comment type="subcellular location">
    <subcellularLocation>
        <location evidence="1">Endomembrane system</location>
        <topology evidence="1">Multi-pass membrane protein</topology>
    </subcellularLocation>
</comment>
<name>A0AAV6J861_9ERIC</name>
<evidence type="ECO:0000256" key="6">
    <source>
        <dbReference type="ARBA" id="ARBA00023136"/>
    </source>
</evidence>
<dbReference type="InterPro" id="IPR039859">
    <property type="entry name" value="PFA4/ZDH16/20/ERF2-like"/>
</dbReference>
<evidence type="ECO:0000256" key="8">
    <source>
        <dbReference type="ARBA" id="ARBA00023288"/>
    </source>
</evidence>
<feature type="domain" description="Palmitoyltransferase DHHC" evidence="13">
    <location>
        <begin position="96"/>
        <end position="180"/>
    </location>
</feature>
<evidence type="ECO:0000256" key="10">
    <source>
        <dbReference type="ARBA" id="ARBA00048048"/>
    </source>
</evidence>
<dbReference type="Proteomes" id="UP000823749">
    <property type="component" value="Chromosome 8"/>
</dbReference>
<keyword evidence="7" id="KW-0564">Palmitate</keyword>
<dbReference type="AlphaFoldDB" id="A0AAV6J861"/>
<evidence type="ECO:0000256" key="3">
    <source>
        <dbReference type="ARBA" id="ARBA00022679"/>
    </source>
</evidence>
<keyword evidence="9 11" id="KW-0012">Acyltransferase</keyword>
<comment type="similarity">
    <text evidence="2 11">Belongs to the DHHC palmitoyltransferase family.</text>
</comment>
<keyword evidence="6 11" id="KW-0472">Membrane</keyword>
<dbReference type="GO" id="GO:0005794">
    <property type="term" value="C:Golgi apparatus"/>
    <property type="evidence" value="ECO:0007669"/>
    <property type="project" value="TreeGrafter"/>
</dbReference>
<feature type="transmembrane region" description="Helical" evidence="11">
    <location>
        <begin position="101"/>
        <end position="124"/>
    </location>
</feature>
<proteinExistence type="inferred from homology"/>
<evidence type="ECO:0000259" key="13">
    <source>
        <dbReference type="Pfam" id="PF01529"/>
    </source>
</evidence>
<evidence type="ECO:0000256" key="1">
    <source>
        <dbReference type="ARBA" id="ARBA00004127"/>
    </source>
</evidence>
<feature type="transmembrane region" description="Helical" evidence="11">
    <location>
        <begin position="77"/>
        <end position="95"/>
    </location>
</feature>
<keyword evidence="5 11" id="KW-1133">Transmembrane helix</keyword>
<accession>A0AAV6J861</accession>
<keyword evidence="4 11" id="KW-0812">Transmembrane</keyword>
<evidence type="ECO:0000256" key="2">
    <source>
        <dbReference type="ARBA" id="ARBA00008574"/>
    </source>
</evidence>
<evidence type="ECO:0000313" key="15">
    <source>
        <dbReference type="Proteomes" id="UP000823749"/>
    </source>
</evidence>
<sequence length="346" mass="39049">MYEVPPPHQRADSATGTADATAASLRAYETWKGSNVFLLQGRFIVGPDASSLFFTIFLIAAPVAIFCVFVARKLMDISHHLGILITVVVVVLTLWRNYRFFFMFVSSSTLLCIYVFGFCWFFIIRIMDSERTSIWKAMIKTPASIALIIYTFIAVWFVGGLTVFHLYLISTNQSTYENFRYRYERRDNPYNRGVIGNFKEIFWTSIPPSKNKFRAKVPKEQEILSRTVSSSFSGPYMQKNMVDMETGRKPGWDNSAVNDNDLEGQFSSDEAKESEFDNASPAPDLSRNLLAESAEVRNTLLPRRSSWGRKSGSWDLPSEVLTISSQAGDSNRISGINGENLTGSSQ</sequence>
<keyword evidence="3 11" id="KW-0808">Transferase</keyword>
<feature type="region of interest" description="Disordered" evidence="12">
    <location>
        <begin position="245"/>
        <end position="284"/>
    </location>
</feature>
<keyword evidence="8" id="KW-0449">Lipoprotein</keyword>
<dbReference type="EMBL" id="JACTNZ010000008">
    <property type="protein sequence ID" value="KAG5537251.1"/>
    <property type="molecule type" value="Genomic_DNA"/>
</dbReference>
<dbReference type="PANTHER" id="PTHR22883:SF43">
    <property type="entry name" value="PALMITOYLTRANSFERASE APP"/>
    <property type="match status" value="1"/>
</dbReference>
<gene>
    <name evidence="14" type="ORF">RHGRI_024637</name>
</gene>
<organism evidence="14 15">
    <name type="scientific">Rhododendron griersonianum</name>
    <dbReference type="NCBI Taxonomy" id="479676"/>
    <lineage>
        <taxon>Eukaryota</taxon>
        <taxon>Viridiplantae</taxon>
        <taxon>Streptophyta</taxon>
        <taxon>Embryophyta</taxon>
        <taxon>Tracheophyta</taxon>
        <taxon>Spermatophyta</taxon>
        <taxon>Magnoliopsida</taxon>
        <taxon>eudicotyledons</taxon>
        <taxon>Gunneridae</taxon>
        <taxon>Pentapetalae</taxon>
        <taxon>asterids</taxon>
        <taxon>Ericales</taxon>
        <taxon>Ericaceae</taxon>
        <taxon>Ericoideae</taxon>
        <taxon>Rhodoreae</taxon>
        <taxon>Rhododendron</taxon>
    </lineage>
</organism>